<comment type="subcellular location">
    <subcellularLocation>
        <location evidence="1">Membrane</location>
        <topology evidence="1">Multi-pass membrane protein</topology>
    </subcellularLocation>
</comment>
<dbReference type="STRING" id="56216.A0A1A6G486"/>
<keyword evidence="2 3" id="KW-0812">Transmembrane</keyword>
<evidence type="ECO:0000313" key="5">
    <source>
        <dbReference type="EMBL" id="OBS60187.1"/>
    </source>
</evidence>
<feature type="transmembrane region" description="Helical" evidence="3">
    <location>
        <begin position="81"/>
        <end position="100"/>
    </location>
</feature>
<feature type="domain" description="Major facilitator superfamily (MFS) profile" evidence="4">
    <location>
        <begin position="13"/>
        <end position="440"/>
    </location>
</feature>
<gene>
    <name evidence="5" type="ORF">A6R68_08715</name>
</gene>
<dbReference type="PROSITE" id="PS50850">
    <property type="entry name" value="MFS"/>
    <property type="match status" value="1"/>
</dbReference>
<feature type="transmembrane region" description="Helical" evidence="3">
    <location>
        <begin position="12"/>
        <end position="38"/>
    </location>
</feature>
<dbReference type="Gene3D" id="1.20.1250.20">
    <property type="entry name" value="MFS general substrate transporter like domains"/>
    <property type="match status" value="2"/>
</dbReference>
<dbReference type="GO" id="GO:0008028">
    <property type="term" value="F:monocarboxylic acid transmembrane transporter activity"/>
    <property type="evidence" value="ECO:0007669"/>
    <property type="project" value="TreeGrafter"/>
</dbReference>
<dbReference type="GO" id="GO:0016323">
    <property type="term" value="C:basolateral plasma membrane"/>
    <property type="evidence" value="ECO:0007669"/>
    <property type="project" value="TreeGrafter"/>
</dbReference>
<feature type="transmembrane region" description="Helical" evidence="3">
    <location>
        <begin position="170"/>
        <end position="189"/>
    </location>
</feature>
<dbReference type="EMBL" id="LZPO01107914">
    <property type="protein sequence ID" value="OBS60187.1"/>
    <property type="molecule type" value="Genomic_DNA"/>
</dbReference>
<dbReference type="OrthoDB" id="5667at2759"/>
<dbReference type="InterPro" id="IPR036259">
    <property type="entry name" value="MFS_trans_sf"/>
</dbReference>
<comment type="caution">
    <text evidence="5">The sequence shown here is derived from an EMBL/GenBank/DDBJ whole genome shotgun (WGS) entry which is preliminary data.</text>
</comment>
<dbReference type="FunFam" id="1.20.1250.20:FF:000337">
    <property type="entry name" value="Solute carrier family 16 member 5"/>
    <property type="match status" value="1"/>
</dbReference>
<dbReference type="PANTHER" id="PTHR11360">
    <property type="entry name" value="MONOCARBOXYLATE TRANSPORTER"/>
    <property type="match status" value="1"/>
</dbReference>
<dbReference type="PANTHER" id="PTHR11360:SF21">
    <property type="entry name" value="MONOCARBOXYLATE TRANSPORTER 6"/>
    <property type="match status" value="1"/>
</dbReference>
<keyword evidence="3" id="KW-0472">Membrane</keyword>
<reference evidence="5 6" key="1">
    <citation type="submission" date="2016-06" db="EMBL/GenBank/DDBJ databases">
        <title>The Draft Genome Sequence and Annotation of the Desert Woodrat Neotoma lepida.</title>
        <authorList>
            <person name="Campbell M."/>
            <person name="Oakeson K.F."/>
            <person name="Yandell M."/>
            <person name="Halpert J.R."/>
            <person name="Dearing D."/>
        </authorList>
    </citation>
    <scope>NUCLEOTIDE SEQUENCE [LARGE SCALE GENOMIC DNA]</scope>
    <source>
        <strain evidence="5">417</strain>
        <tissue evidence="5">Liver</tissue>
    </source>
</reference>
<dbReference type="SUPFAM" id="SSF103473">
    <property type="entry name" value="MFS general substrate transporter"/>
    <property type="match status" value="1"/>
</dbReference>
<feature type="transmembrane region" description="Helical" evidence="3">
    <location>
        <begin position="106"/>
        <end position="132"/>
    </location>
</feature>
<feature type="transmembrane region" description="Helical" evidence="3">
    <location>
        <begin position="365"/>
        <end position="396"/>
    </location>
</feature>
<evidence type="ECO:0000256" key="2">
    <source>
        <dbReference type="ARBA" id="ARBA00022692"/>
    </source>
</evidence>
<dbReference type="InterPro" id="IPR020846">
    <property type="entry name" value="MFS_dom"/>
</dbReference>
<feature type="transmembrane region" description="Helical" evidence="3">
    <location>
        <begin position="331"/>
        <end position="353"/>
    </location>
</feature>
<protein>
    <recommendedName>
        <fullName evidence="4">Major facilitator superfamily (MFS) profile domain-containing protein</fullName>
    </recommendedName>
</protein>
<evidence type="ECO:0000256" key="1">
    <source>
        <dbReference type="ARBA" id="ARBA00004141"/>
    </source>
</evidence>
<accession>A0A1A6G486</accession>
<evidence type="ECO:0000256" key="3">
    <source>
        <dbReference type="SAM" id="Phobius"/>
    </source>
</evidence>
<feature type="transmembrane region" description="Helical" evidence="3">
    <location>
        <begin position="238"/>
        <end position="259"/>
    </location>
</feature>
<feature type="transmembrane region" description="Helical" evidence="3">
    <location>
        <begin position="139"/>
        <end position="158"/>
    </location>
</feature>
<organism evidence="5 6">
    <name type="scientific">Neotoma lepida</name>
    <name type="common">Desert woodrat</name>
    <dbReference type="NCBI Taxonomy" id="56216"/>
    <lineage>
        <taxon>Eukaryota</taxon>
        <taxon>Metazoa</taxon>
        <taxon>Chordata</taxon>
        <taxon>Craniata</taxon>
        <taxon>Vertebrata</taxon>
        <taxon>Euteleostomi</taxon>
        <taxon>Mammalia</taxon>
        <taxon>Eutheria</taxon>
        <taxon>Euarchontoglires</taxon>
        <taxon>Glires</taxon>
        <taxon>Rodentia</taxon>
        <taxon>Myomorpha</taxon>
        <taxon>Muroidea</taxon>
        <taxon>Cricetidae</taxon>
        <taxon>Neotominae</taxon>
        <taxon>Neotoma</taxon>
    </lineage>
</organism>
<dbReference type="Pfam" id="PF07690">
    <property type="entry name" value="MFS_1"/>
    <property type="match status" value="1"/>
</dbReference>
<keyword evidence="3" id="KW-1133">Transmembrane helix</keyword>
<dbReference type="Proteomes" id="UP000092124">
    <property type="component" value="Unassembled WGS sequence"/>
</dbReference>
<proteinExistence type="predicted"/>
<dbReference type="AlphaFoldDB" id="A0A1A6G486"/>
<feature type="transmembrane region" description="Helical" evidence="3">
    <location>
        <begin position="54"/>
        <end position="74"/>
    </location>
</feature>
<evidence type="ECO:0000259" key="4">
    <source>
        <dbReference type="PROSITE" id="PS50850"/>
    </source>
</evidence>
<keyword evidence="6" id="KW-1185">Reference proteome</keyword>
<feature type="transmembrane region" description="Helical" evidence="3">
    <location>
        <begin position="271"/>
        <end position="294"/>
    </location>
</feature>
<evidence type="ECO:0000313" key="6">
    <source>
        <dbReference type="Proteomes" id="UP000092124"/>
    </source>
</evidence>
<dbReference type="InterPro" id="IPR011701">
    <property type="entry name" value="MFS"/>
</dbReference>
<sequence length="440" mass="47876">MPQALEQADGRWAWVVLLASLVTQALTLGFPSCIGVFFTDLQRDFQATNSETSWFPSIMGAMFNGGGPLCSILIKRFGCRVTMILGGILSSLGMVASSFSTSLSQVFLTAGLITGLGMCFSFQSSLTAVGLYFVRRRPLANALASIGMSMGVTLWPLLARYLLETLGWRGAFLIFGGIFLHCCVCGAILRPVATNMDPEPKEDPPLSPKTPPRSCLATCVSTIQYHLAFDILRHNMAFCIYVTGVTWMNLGYALPHIFLVPYAMHHGMDEYWAATLMSVVGFCNIFLRPVAGLLAGRKSLAAYRKYLFTTAILVNGLTNLICTVSADFSVLLSYCLVYSLSMCGIGILIFQVLMDTVPMDRFPSALGLFTVLCGVASLISPPLAASLFMGGGFYALEKKQVKQNRQAKVEDDISEITPMQGDKDSAKKQLCPENMYVTSV</sequence>
<dbReference type="InterPro" id="IPR050327">
    <property type="entry name" value="Proton-linked_MCT"/>
</dbReference>
<name>A0A1A6G486_NEOLE</name>